<dbReference type="AlphaFoldDB" id="A0A7W8HK57"/>
<organism evidence="2 3">
    <name type="scientific">Quisquiliibacterium transsilvanicum</name>
    <dbReference type="NCBI Taxonomy" id="1549638"/>
    <lineage>
        <taxon>Bacteria</taxon>
        <taxon>Pseudomonadati</taxon>
        <taxon>Pseudomonadota</taxon>
        <taxon>Betaproteobacteria</taxon>
        <taxon>Burkholderiales</taxon>
        <taxon>Burkholderiaceae</taxon>
        <taxon>Quisquiliibacterium</taxon>
    </lineage>
</organism>
<reference evidence="2 3" key="1">
    <citation type="submission" date="2020-08" db="EMBL/GenBank/DDBJ databases">
        <title>Genomic Encyclopedia of Type Strains, Phase IV (KMG-IV): sequencing the most valuable type-strain genomes for metagenomic binning, comparative biology and taxonomic classification.</title>
        <authorList>
            <person name="Goeker M."/>
        </authorList>
    </citation>
    <scope>NUCLEOTIDE SEQUENCE [LARGE SCALE GENOMIC DNA]</scope>
    <source>
        <strain evidence="2 3">DSM 29781</strain>
    </source>
</reference>
<protein>
    <submittedName>
        <fullName evidence="2">Hemerythrin-like domain-containing protein</fullName>
    </submittedName>
</protein>
<comment type="caution">
    <text evidence="2">The sequence shown here is derived from an EMBL/GenBank/DDBJ whole genome shotgun (WGS) entry which is preliminary data.</text>
</comment>
<evidence type="ECO:0000259" key="1">
    <source>
        <dbReference type="Pfam" id="PF01814"/>
    </source>
</evidence>
<accession>A0A7W8HK57</accession>
<name>A0A7W8HK57_9BURK</name>
<dbReference type="Gene3D" id="1.20.120.520">
    <property type="entry name" value="nmb1532 protein domain like"/>
    <property type="match status" value="1"/>
</dbReference>
<dbReference type="InterPro" id="IPR012312">
    <property type="entry name" value="Hemerythrin-like"/>
</dbReference>
<dbReference type="EMBL" id="JACHGB010000007">
    <property type="protein sequence ID" value="MBB5273564.1"/>
    <property type="molecule type" value="Genomic_DNA"/>
</dbReference>
<gene>
    <name evidence="2" type="ORF">HNQ70_003594</name>
</gene>
<dbReference type="Pfam" id="PF01814">
    <property type="entry name" value="Hemerythrin"/>
    <property type="match status" value="1"/>
</dbReference>
<proteinExistence type="predicted"/>
<evidence type="ECO:0000313" key="3">
    <source>
        <dbReference type="Proteomes" id="UP000532440"/>
    </source>
</evidence>
<sequence>MTGQASLWRAEHAAFRMLLSMLERELAAFERGAVPDHGLMADVVTYLEQHAEHAHRLREEAAFERLVAHDPSLSILLGRLRQEHRVLAACAAELLARLGELESEVVVSREPVESAAATFLVYYRHHLAVEERDFLPRAEVLFTPDDWAAVFAAAGSEADPLFGDPPGHRFAELRRRIDREAGAG</sequence>
<evidence type="ECO:0000313" key="2">
    <source>
        <dbReference type="EMBL" id="MBB5273564.1"/>
    </source>
</evidence>
<feature type="domain" description="Hemerythrin-like" evidence="1">
    <location>
        <begin position="6"/>
        <end position="138"/>
    </location>
</feature>
<keyword evidence="3" id="KW-1185">Reference proteome</keyword>
<dbReference type="Proteomes" id="UP000532440">
    <property type="component" value="Unassembled WGS sequence"/>
</dbReference>